<keyword evidence="4" id="KW-0342">GTP-binding</keyword>
<dbReference type="CDD" id="cd04178">
    <property type="entry name" value="Nucleostemin_like"/>
    <property type="match status" value="1"/>
</dbReference>
<dbReference type="FunFam" id="3.40.50.300:FF:000493">
    <property type="entry name" value="Guanine nucleotide-binding protein-like 3-like protein"/>
    <property type="match status" value="1"/>
</dbReference>
<comment type="subcellular location">
    <subcellularLocation>
        <location evidence="1">Nucleus</location>
    </subcellularLocation>
</comment>
<dbReference type="FunFam" id="1.10.1580.10:FF:000002">
    <property type="entry name" value="Guanine nucleotide-binding protein-like 3 (nucleolar)-like"/>
    <property type="match status" value="1"/>
</dbReference>
<keyword evidence="10" id="KW-1185">Reference proteome</keyword>
<evidence type="ECO:0000313" key="9">
    <source>
        <dbReference type="EMBL" id="CAF1138021.1"/>
    </source>
</evidence>
<evidence type="ECO:0000256" key="6">
    <source>
        <dbReference type="SAM" id="MobiDB-lite"/>
    </source>
</evidence>
<dbReference type="InterPro" id="IPR027417">
    <property type="entry name" value="P-loop_NTPase"/>
</dbReference>
<dbReference type="InterPro" id="IPR030378">
    <property type="entry name" value="G_CP_dom"/>
</dbReference>
<evidence type="ECO:0000256" key="3">
    <source>
        <dbReference type="ARBA" id="ARBA00023054"/>
    </source>
</evidence>
<comment type="caution">
    <text evidence="8">The sequence shown here is derived from an EMBL/GenBank/DDBJ whole genome shotgun (WGS) entry which is preliminary data.</text>
</comment>
<dbReference type="GO" id="GO:0005525">
    <property type="term" value="F:GTP binding"/>
    <property type="evidence" value="ECO:0007669"/>
    <property type="project" value="UniProtKB-KW"/>
</dbReference>
<keyword evidence="3" id="KW-0175">Coiled coil</keyword>
<name>A0A814BPA4_ADIRI</name>
<organism evidence="8 11">
    <name type="scientific">Adineta ricciae</name>
    <name type="common">Rotifer</name>
    <dbReference type="NCBI Taxonomy" id="249248"/>
    <lineage>
        <taxon>Eukaryota</taxon>
        <taxon>Metazoa</taxon>
        <taxon>Spiralia</taxon>
        <taxon>Gnathifera</taxon>
        <taxon>Rotifera</taxon>
        <taxon>Eurotatoria</taxon>
        <taxon>Bdelloidea</taxon>
        <taxon>Adinetida</taxon>
        <taxon>Adinetidae</taxon>
        <taxon>Adineta</taxon>
    </lineage>
</organism>
<feature type="compositionally biased region" description="Polar residues" evidence="6">
    <location>
        <begin position="29"/>
        <end position="40"/>
    </location>
</feature>
<accession>A0A814BPA4</accession>
<dbReference type="InterPro" id="IPR050755">
    <property type="entry name" value="TRAFAC_YlqF/YawG_RiboMat"/>
</dbReference>
<evidence type="ECO:0000256" key="1">
    <source>
        <dbReference type="ARBA" id="ARBA00004123"/>
    </source>
</evidence>
<evidence type="ECO:0000256" key="4">
    <source>
        <dbReference type="ARBA" id="ARBA00023134"/>
    </source>
</evidence>
<keyword evidence="5" id="KW-0539">Nucleus</keyword>
<dbReference type="PANTHER" id="PTHR11089:SF30">
    <property type="entry name" value="GUANINE NUCLEOTIDE-BINDING PROTEIN-LIKE 3 HOMOLOG"/>
    <property type="match status" value="1"/>
</dbReference>
<evidence type="ECO:0000259" key="7">
    <source>
        <dbReference type="PROSITE" id="PS51721"/>
    </source>
</evidence>
<dbReference type="SUPFAM" id="SSF52540">
    <property type="entry name" value="P-loop containing nucleoside triphosphate hydrolases"/>
    <property type="match status" value="1"/>
</dbReference>
<protein>
    <recommendedName>
        <fullName evidence="7">CP-type G domain-containing protein</fullName>
    </recommendedName>
</protein>
<dbReference type="Proteomes" id="UP000663828">
    <property type="component" value="Unassembled WGS sequence"/>
</dbReference>
<evidence type="ECO:0000313" key="11">
    <source>
        <dbReference type="Proteomes" id="UP000663852"/>
    </source>
</evidence>
<dbReference type="EMBL" id="CAJNOR010001409">
    <property type="protein sequence ID" value="CAF1138021.1"/>
    <property type="molecule type" value="Genomic_DNA"/>
</dbReference>
<feature type="region of interest" description="Disordered" evidence="6">
    <location>
        <begin position="417"/>
        <end position="449"/>
    </location>
</feature>
<dbReference type="Pfam" id="PF01926">
    <property type="entry name" value="MMR_HSR1"/>
    <property type="match status" value="1"/>
</dbReference>
<evidence type="ECO:0000313" key="10">
    <source>
        <dbReference type="Proteomes" id="UP000663828"/>
    </source>
</evidence>
<gene>
    <name evidence="8" type="ORF">EDS130_LOCUS11379</name>
    <name evidence="9" type="ORF">XAT740_LOCUS20262</name>
</gene>
<feature type="region of interest" description="Disordered" evidence="6">
    <location>
        <begin position="1"/>
        <end position="49"/>
    </location>
</feature>
<dbReference type="OrthoDB" id="444945at2759"/>
<dbReference type="InterPro" id="IPR023179">
    <property type="entry name" value="GTP-bd_ortho_bundle_sf"/>
</dbReference>
<dbReference type="PROSITE" id="PS51721">
    <property type="entry name" value="G_CP"/>
    <property type="match status" value="1"/>
</dbReference>
<dbReference type="Proteomes" id="UP000663852">
    <property type="component" value="Unassembled WGS sequence"/>
</dbReference>
<dbReference type="GO" id="GO:0005730">
    <property type="term" value="C:nucleolus"/>
    <property type="evidence" value="ECO:0007669"/>
    <property type="project" value="TreeGrafter"/>
</dbReference>
<dbReference type="EMBL" id="CAJNOJ010000041">
    <property type="protein sequence ID" value="CAF0932627.1"/>
    <property type="molecule type" value="Genomic_DNA"/>
</dbReference>
<sequence length="449" mass="50937">MSKDSRKHSDNKKKNPTSIKGPKLDSFKSDSLQTNKNTKVQPPEDRPKTLEAMMRDIERRQHVYEQEQVSSNEEDCNSCEFADGYEKSRKTFYREFKKVIDASDIIIEVLDARDPLGCRCPQVEEAVLTSGKNKKLILLLNKIDLIPRYNLDQWLKYLRNEFPTVAFRASTQNQRDRLGHVKASLKACDEQRLRLSNKCFGAMTLMNLLSNYCRKNDIKTSVTVGVVGYPNVGKSSVINSLKRSQACETGSMPGLTKQIQTVKLDKLIKLFDSPGIVMSKDANPSALVLRNCVRIETIEDPLPVIELLLQRCTKEQILLQYNLDDFADANDFLMKFAVKLGALKKGGVPDTHKAAQRVLSDWTNGKLTYFTEPPERTQEIIHTELVTQMKEAFDIDALVDNADEEYDDFESIEHEQKEAVNDACSSHTKDSNELTVSRNSSSIREKSVA</sequence>
<keyword evidence="2" id="KW-0547">Nucleotide-binding</keyword>
<feature type="compositionally biased region" description="Polar residues" evidence="6">
    <location>
        <begin position="433"/>
        <end position="442"/>
    </location>
</feature>
<proteinExistence type="predicted"/>
<reference evidence="8" key="1">
    <citation type="submission" date="2021-02" db="EMBL/GenBank/DDBJ databases">
        <authorList>
            <person name="Nowell W R."/>
        </authorList>
    </citation>
    <scope>NUCLEOTIDE SEQUENCE</scope>
</reference>
<dbReference type="PANTHER" id="PTHR11089">
    <property type="entry name" value="GTP-BINDING PROTEIN-RELATED"/>
    <property type="match status" value="1"/>
</dbReference>
<evidence type="ECO:0000313" key="8">
    <source>
        <dbReference type="EMBL" id="CAF0932627.1"/>
    </source>
</evidence>
<dbReference type="AlphaFoldDB" id="A0A814BPA4"/>
<evidence type="ECO:0000256" key="5">
    <source>
        <dbReference type="ARBA" id="ARBA00023242"/>
    </source>
</evidence>
<dbReference type="PRINTS" id="PR00326">
    <property type="entry name" value="GTP1OBG"/>
</dbReference>
<evidence type="ECO:0000256" key="2">
    <source>
        <dbReference type="ARBA" id="ARBA00022741"/>
    </source>
</evidence>
<dbReference type="InterPro" id="IPR006073">
    <property type="entry name" value="GTP-bd"/>
</dbReference>
<dbReference type="Gene3D" id="1.10.1580.10">
    <property type="match status" value="1"/>
</dbReference>
<dbReference type="Gene3D" id="3.40.50.300">
    <property type="entry name" value="P-loop containing nucleotide triphosphate hydrolases"/>
    <property type="match status" value="1"/>
</dbReference>
<feature type="domain" description="CP-type G" evidence="7">
    <location>
        <begin position="93"/>
        <end position="279"/>
    </location>
</feature>